<feature type="region of interest" description="Disordered" evidence="1">
    <location>
        <begin position="54"/>
        <end position="99"/>
    </location>
</feature>
<gene>
    <name evidence="2" type="ORF">Taro_017115</name>
</gene>
<feature type="compositionally biased region" description="Basic and acidic residues" evidence="1">
    <location>
        <begin position="54"/>
        <end position="65"/>
    </location>
</feature>
<proteinExistence type="predicted"/>
<protein>
    <submittedName>
        <fullName evidence="2">Uncharacterized protein</fullName>
    </submittedName>
</protein>
<reference evidence="2" key="1">
    <citation type="submission" date="2017-07" db="EMBL/GenBank/DDBJ databases">
        <title>Taro Niue Genome Assembly and Annotation.</title>
        <authorList>
            <person name="Atibalentja N."/>
            <person name="Keating K."/>
            <person name="Fields C.J."/>
        </authorList>
    </citation>
    <scope>NUCLEOTIDE SEQUENCE</scope>
    <source>
        <strain evidence="2">Niue_2</strain>
        <tissue evidence="2">Leaf</tissue>
    </source>
</reference>
<keyword evidence="3" id="KW-1185">Reference proteome</keyword>
<name>A0A843UQC2_COLES</name>
<evidence type="ECO:0000313" key="3">
    <source>
        <dbReference type="Proteomes" id="UP000652761"/>
    </source>
</evidence>
<organism evidence="2 3">
    <name type="scientific">Colocasia esculenta</name>
    <name type="common">Wild taro</name>
    <name type="synonym">Arum esculentum</name>
    <dbReference type="NCBI Taxonomy" id="4460"/>
    <lineage>
        <taxon>Eukaryota</taxon>
        <taxon>Viridiplantae</taxon>
        <taxon>Streptophyta</taxon>
        <taxon>Embryophyta</taxon>
        <taxon>Tracheophyta</taxon>
        <taxon>Spermatophyta</taxon>
        <taxon>Magnoliopsida</taxon>
        <taxon>Liliopsida</taxon>
        <taxon>Araceae</taxon>
        <taxon>Aroideae</taxon>
        <taxon>Colocasieae</taxon>
        <taxon>Colocasia</taxon>
    </lineage>
</organism>
<dbReference type="AlphaFoldDB" id="A0A843UQC2"/>
<dbReference type="Proteomes" id="UP000652761">
    <property type="component" value="Unassembled WGS sequence"/>
</dbReference>
<evidence type="ECO:0000256" key="1">
    <source>
        <dbReference type="SAM" id="MobiDB-lite"/>
    </source>
</evidence>
<feature type="compositionally biased region" description="Basic and acidic residues" evidence="1">
    <location>
        <begin position="90"/>
        <end position="99"/>
    </location>
</feature>
<evidence type="ECO:0000313" key="2">
    <source>
        <dbReference type="EMBL" id="MQL84607.1"/>
    </source>
</evidence>
<sequence>MRDYRLFHSPNQARSLQDVFMKVVHDNLLTELQLESHQTGQYLFSTQAKIHERLLSSGRPEDGKEVPSIISRTEENATASSRLSESDSEQDVKDVLEFT</sequence>
<comment type="caution">
    <text evidence="2">The sequence shown here is derived from an EMBL/GenBank/DDBJ whole genome shotgun (WGS) entry which is preliminary data.</text>
</comment>
<dbReference type="EMBL" id="NMUH01000773">
    <property type="protein sequence ID" value="MQL84607.1"/>
    <property type="molecule type" value="Genomic_DNA"/>
</dbReference>
<accession>A0A843UQC2</accession>